<dbReference type="Proteomes" id="UP000722791">
    <property type="component" value="Unassembled WGS sequence"/>
</dbReference>
<dbReference type="AlphaFoldDB" id="A0A8J4GR99"/>
<feature type="compositionally biased region" description="Low complexity" evidence="1">
    <location>
        <begin position="310"/>
        <end position="326"/>
    </location>
</feature>
<comment type="caution">
    <text evidence="3">The sequence shown here is derived from an EMBL/GenBank/DDBJ whole genome shotgun (WGS) entry which is preliminary data.</text>
</comment>
<feature type="transmembrane region" description="Helical" evidence="2">
    <location>
        <begin position="448"/>
        <end position="470"/>
    </location>
</feature>
<feature type="region of interest" description="Disordered" evidence="1">
    <location>
        <begin position="124"/>
        <end position="163"/>
    </location>
</feature>
<evidence type="ECO:0000256" key="1">
    <source>
        <dbReference type="SAM" id="MobiDB-lite"/>
    </source>
</evidence>
<feature type="compositionally biased region" description="Pro residues" evidence="1">
    <location>
        <begin position="135"/>
        <end position="151"/>
    </location>
</feature>
<feature type="transmembrane region" description="Helical" evidence="2">
    <location>
        <begin position="387"/>
        <end position="405"/>
    </location>
</feature>
<keyword evidence="2" id="KW-0812">Transmembrane</keyword>
<evidence type="ECO:0000313" key="4">
    <source>
        <dbReference type="Proteomes" id="UP000722791"/>
    </source>
</evidence>
<feature type="transmembrane region" description="Helical" evidence="2">
    <location>
        <begin position="208"/>
        <end position="228"/>
    </location>
</feature>
<feature type="region of interest" description="Disordered" evidence="1">
    <location>
        <begin position="258"/>
        <end position="360"/>
    </location>
</feature>
<evidence type="ECO:0000256" key="2">
    <source>
        <dbReference type="SAM" id="Phobius"/>
    </source>
</evidence>
<gene>
    <name evidence="3" type="ORF">Vretimale_15820</name>
</gene>
<name>A0A8J4GR99_9CHLO</name>
<organism evidence="3 4">
    <name type="scientific">Volvox reticuliferus</name>
    <dbReference type="NCBI Taxonomy" id="1737510"/>
    <lineage>
        <taxon>Eukaryota</taxon>
        <taxon>Viridiplantae</taxon>
        <taxon>Chlorophyta</taxon>
        <taxon>core chlorophytes</taxon>
        <taxon>Chlorophyceae</taxon>
        <taxon>CS clade</taxon>
        <taxon>Chlamydomonadales</taxon>
        <taxon>Volvocaceae</taxon>
        <taxon>Volvox</taxon>
    </lineage>
</organism>
<evidence type="ECO:0000313" key="3">
    <source>
        <dbReference type="EMBL" id="GIM12484.1"/>
    </source>
</evidence>
<feature type="transmembrane region" description="Helical" evidence="2">
    <location>
        <begin position="173"/>
        <end position="196"/>
    </location>
</feature>
<feature type="compositionally biased region" description="Low complexity" evidence="1">
    <location>
        <begin position="286"/>
        <end position="299"/>
    </location>
</feature>
<feature type="compositionally biased region" description="Low complexity" evidence="1">
    <location>
        <begin position="339"/>
        <end position="350"/>
    </location>
</feature>
<proteinExistence type="predicted"/>
<feature type="compositionally biased region" description="Low complexity" evidence="1">
    <location>
        <begin position="124"/>
        <end position="134"/>
    </location>
</feature>
<feature type="compositionally biased region" description="Gly residues" evidence="1">
    <location>
        <begin position="152"/>
        <end position="163"/>
    </location>
</feature>
<reference evidence="3" key="1">
    <citation type="journal article" date="2021" name="Proc. Natl. Acad. Sci. U.S.A.">
        <title>Three genomes in the algal genus Volvox reveal the fate of a haploid sex-determining region after a transition to homothallism.</title>
        <authorList>
            <person name="Yamamoto K."/>
            <person name="Hamaji T."/>
            <person name="Kawai-Toyooka H."/>
            <person name="Matsuzaki R."/>
            <person name="Takahashi F."/>
            <person name="Nishimura Y."/>
            <person name="Kawachi M."/>
            <person name="Noguchi H."/>
            <person name="Minakuchi Y."/>
            <person name="Umen J.G."/>
            <person name="Toyoda A."/>
            <person name="Nozaki H."/>
        </authorList>
    </citation>
    <scope>NUCLEOTIDE SEQUENCE</scope>
    <source>
        <strain evidence="3">NIES-3785</strain>
    </source>
</reference>
<feature type="non-terminal residue" evidence="3">
    <location>
        <position position="1"/>
    </location>
</feature>
<accession>A0A8J4GR99</accession>
<sequence>SPIQTKSDCKKWLICHNRLITRVAERRRTRDIGTAGANSLGLAQWCPMMQERHGLPQPRTTSHPSFPVCIRCALIRPRGIYSHSLLKISATSQLPVVAAVARQRGQSGREPYPLHLLCAEDQSPSLSCSQSSDPTPGPGPRRPTAPQPSGPGGPGGGPNGGGGGGTVSSQLRYWILLLAQYGGLYGTAAVLIAALAHIDAFGGMHWDVADVSLGLGLMIPVLVFDAVVGLPDWTTRQEDAAAVVRLFVDPELLQSGSASARAKSSEAKQQLDPVPQPREGGPDDMATTTASISLSSSGAPVAAGATQEGSAPAATANDASSACSSARMTAETDLGGGSSSVATSSTSSSDGADRGGARRPGRWWVATQRLRMAFELMQASSLRDNPAAGITVLQEVVVILVAMTADEMLYRAVLLTLFGRWLRDRAYEAGAEDILALPGGLQLDTAAAANWAALGMGLALGMAVFGFKAWREAKMSAPLMAIRAAEAQEEAEKKLRKQQLAGKYITEEQLREEREKQARLQAAQMQLANSIGFQGALLWLLEGGRDLAQMAAAGSSFLLTANLAAPLAGSVAAQLLASGYQRLALRRAVQRRIKAIESQGRAERMQQQQQQKE</sequence>
<keyword evidence="2" id="KW-0472">Membrane</keyword>
<keyword evidence="2" id="KW-1133">Transmembrane helix</keyword>
<dbReference type="EMBL" id="BNCQ01000044">
    <property type="protein sequence ID" value="GIM12484.1"/>
    <property type="molecule type" value="Genomic_DNA"/>
</dbReference>
<protein>
    <submittedName>
        <fullName evidence="3">Uncharacterized protein</fullName>
    </submittedName>
</protein>